<evidence type="ECO:0000256" key="2">
    <source>
        <dbReference type="ARBA" id="ARBA00006484"/>
    </source>
</evidence>
<name>A0A179FFZ3_METCM</name>
<dbReference type="SUPFAM" id="SSF51735">
    <property type="entry name" value="NAD(P)-binding Rossmann-fold domains"/>
    <property type="match status" value="1"/>
</dbReference>
<dbReference type="PROSITE" id="PS00061">
    <property type="entry name" value="ADH_SHORT"/>
    <property type="match status" value="1"/>
</dbReference>
<comment type="similarity">
    <text evidence="2 5">Belongs to the short-chain dehydrogenases/reductases (SDR) family.</text>
</comment>
<reference evidence="7 8" key="1">
    <citation type="journal article" date="2016" name="PLoS Pathog.">
        <title>Biosynthesis of antibiotic leucinostatins in bio-control fungus Purpureocillium lilacinum and their inhibition on phytophthora revealed by genome mining.</title>
        <authorList>
            <person name="Wang G."/>
            <person name="Liu Z."/>
            <person name="Lin R."/>
            <person name="Li E."/>
            <person name="Mao Z."/>
            <person name="Ling J."/>
            <person name="Yang Y."/>
            <person name="Yin W.B."/>
            <person name="Xie B."/>
        </authorList>
    </citation>
    <scope>NUCLEOTIDE SEQUENCE [LARGE SCALE GENOMIC DNA]</scope>
    <source>
        <strain evidence="7">170</strain>
    </source>
</reference>
<dbReference type="InterPro" id="IPR051019">
    <property type="entry name" value="VLCFA-Steroid_DH"/>
</dbReference>
<feature type="transmembrane region" description="Helical" evidence="6">
    <location>
        <begin position="6"/>
        <end position="32"/>
    </location>
</feature>
<dbReference type="GO" id="GO:0005783">
    <property type="term" value="C:endoplasmic reticulum"/>
    <property type="evidence" value="ECO:0007669"/>
    <property type="project" value="UniProtKB-SubCell"/>
</dbReference>
<keyword evidence="3" id="KW-0521">NADP</keyword>
<dbReference type="OrthoDB" id="47007at2759"/>
<evidence type="ECO:0000256" key="4">
    <source>
        <dbReference type="ARBA" id="ARBA00023002"/>
    </source>
</evidence>
<comment type="caution">
    <text evidence="7">The sequence shown here is derived from an EMBL/GenBank/DDBJ whole genome shotgun (WGS) entry which is preliminary data.</text>
</comment>
<evidence type="ECO:0000256" key="1">
    <source>
        <dbReference type="ARBA" id="ARBA00004240"/>
    </source>
</evidence>
<keyword evidence="6" id="KW-0812">Transmembrane</keyword>
<dbReference type="PANTHER" id="PTHR43899:SF13">
    <property type="entry name" value="RH59310P"/>
    <property type="match status" value="1"/>
</dbReference>
<keyword evidence="6" id="KW-0472">Membrane</keyword>
<evidence type="ECO:0000256" key="3">
    <source>
        <dbReference type="ARBA" id="ARBA00022857"/>
    </source>
</evidence>
<dbReference type="AlphaFoldDB" id="A0A179FFZ3"/>
<gene>
    <name evidence="7" type="ORF">VFPPC_05611</name>
</gene>
<keyword evidence="6" id="KW-1133">Transmembrane helix</keyword>
<organism evidence="7 8">
    <name type="scientific">Pochonia chlamydosporia 170</name>
    <dbReference type="NCBI Taxonomy" id="1380566"/>
    <lineage>
        <taxon>Eukaryota</taxon>
        <taxon>Fungi</taxon>
        <taxon>Dikarya</taxon>
        <taxon>Ascomycota</taxon>
        <taxon>Pezizomycotina</taxon>
        <taxon>Sordariomycetes</taxon>
        <taxon>Hypocreomycetidae</taxon>
        <taxon>Hypocreales</taxon>
        <taxon>Clavicipitaceae</taxon>
        <taxon>Pochonia</taxon>
    </lineage>
</organism>
<evidence type="ECO:0000256" key="6">
    <source>
        <dbReference type="SAM" id="Phobius"/>
    </source>
</evidence>
<dbReference type="EMBL" id="LSBJ02000005">
    <property type="protein sequence ID" value="OAQ64327.1"/>
    <property type="molecule type" value="Genomic_DNA"/>
</dbReference>
<evidence type="ECO:0000313" key="7">
    <source>
        <dbReference type="EMBL" id="OAQ64327.1"/>
    </source>
</evidence>
<dbReference type="PRINTS" id="PR00081">
    <property type="entry name" value="GDHRDH"/>
</dbReference>
<comment type="subcellular location">
    <subcellularLocation>
        <location evidence="1">Endoplasmic reticulum</location>
    </subcellularLocation>
</comment>
<protein>
    <submittedName>
        <fullName evidence="7">Short chain dehydrogenase/reductase</fullName>
    </submittedName>
</protein>
<dbReference type="GO" id="GO:0016491">
    <property type="term" value="F:oxidoreductase activity"/>
    <property type="evidence" value="ECO:0007669"/>
    <property type="project" value="UniProtKB-KW"/>
</dbReference>
<evidence type="ECO:0000256" key="5">
    <source>
        <dbReference type="RuleBase" id="RU000363"/>
    </source>
</evidence>
<dbReference type="InterPro" id="IPR002347">
    <property type="entry name" value="SDR_fam"/>
</dbReference>
<dbReference type="STRING" id="1380566.A0A179FFZ3"/>
<sequence>MAQQPGIIAIIGWLTVCYILIKVTYIIGIYLLPSRITHFAHVTPNGDSPWALVTGASDGIGTEFARELAHQGFNVVLHGRNDAKLSLVQEKLQKSYPGRSFKVLVADASRVECVNCIKSNQRTQKEAIGKGAPDFKSIRAALDGLHLTVLINNAGGGPSNPTFQLLQDFSEERIANNVSLNALFPLHLMRELLPTLSQNGPSLIMNISSMSDAGFPLLSSYGASKQFLMNLTRTVSLEMTLDDAVGRVEVLGVRVGRVTGVSHCDVKPSLFMPSSQTLARAALSRAGYGHGIVIGYWAHALQGVFVDVLPTWVEHHFIQTVMKKERDTELANKSD</sequence>
<accession>A0A179FFZ3</accession>
<proteinExistence type="inferred from homology"/>
<dbReference type="Proteomes" id="UP000078397">
    <property type="component" value="Unassembled WGS sequence"/>
</dbReference>
<dbReference type="InterPro" id="IPR036291">
    <property type="entry name" value="NAD(P)-bd_dom_sf"/>
</dbReference>
<dbReference type="RefSeq" id="XP_018141641.1">
    <property type="nucleotide sequence ID" value="XM_018284776.1"/>
</dbReference>
<dbReference type="InterPro" id="IPR020904">
    <property type="entry name" value="Sc_DH/Rdtase_CS"/>
</dbReference>
<dbReference type="KEGG" id="pchm:VFPPC_05611"/>
<dbReference type="Pfam" id="PF00106">
    <property type="entry name" value="adh_short"/>
    <property type="match status" value="2"/>
</dbReference>
<dbReference type="PRINTS" id="PR00080">
    <property type="entry name" value="SDRFAMILY"/>
</dbReference>
<dbReference type="Gene3D" id="3.40.50.720">
    <property type="entry name" value="NAD(P)-binding Rossmann-like Domain"/>
    <property type="match status" value="1"/>
</dbReference>
<dbReference type="PANTHER" id="PTHR43899">
    <property type="entry name" value="RH59310P"/>
    <property type="match status" value="1"/>
</dbReference>
<evidence type="ECO:0000313" key="8">
    <source>
        <dbReference type="Proteomes" id="UP000078397"/>
    </source>
</evidence>
<dbReference type="GeneID" id="28848770"/>
<keyword evidence="4" id="KW-0560">Oxidoreductase</keyword>
<keyword evidence="8" id="KW-1185">Reference proteome</keyword>